<dbReference type="SUPFAM" id="SSF51206">
    <property type="entry name" value="cAMP-binding domain-like"/>
    <property type="match status" value="1"/>
</dbReference>
<dbReference type="Pfam" id="PF00027">
    <property type="entry name" value="cNMP_binding"/>
    <property type="match status" value="1"/>
</dbReference>
<dbReference type="EMBL" id="CP006912">
    <property type="protein sequence ID" value="AHB48236.1"/>
    <property type="molecule type" value="Genomic_DNA"/>
</dbReference>
<evidence type="ECO:0000313" key="6">
    <source>
        <dbReference type="EMBL" id="AHB48236.1"/>
    </source>
</evidence>
<dbReference type="SMART" id="SM00419">
    <property type="entry name" value="HTH_CRP"/>
    <property type="match status" value="1"/>
</dbReference>
<accession>V5SBE9</accession>
<sequence length="230" mass="25688">MDPADWEIIKSTPLFGAMASQTAEQLVGSSLPRFYDKGVALFHQGAPATAFFIVLDGWVKIYRTTPDGLEVVLHVFRQGETFAEAAIFLGGRYPASAETVTPSRLLKVDGETFRSRIEERPVLAMSMLASASYQLKFLVEQIEQIKVRSAPQRIADFIVRMTRVRQGPAVIELPFEKGLLANRLGMKPESLSRALQQLRARGVSVERGTVKIVDVRQLLDFVEYANEDDE</sequence>
<evidence type="ECO:0000259" key="4">
    <source>
        <dbReference type="PROSITE" id="PS50042"/>
    </source>
</evidence>
<dbReference type="InterPro" id="IPR050397">
    <property type="entry name" value="Env_Response_Regulators"/>
</dbReference>
<dbReference type="GO" id="GO:0003700">
    <property type="term" value="F:DNA-binding transcription factor activity"/>
    <property type="evidence" value="ECO:0007669"/>
    <property type="project" value="TreeGrafter"/>
</dbReference>
<dbReference type="OrthoDB" id="190787at2"/>
<dbReference type="PROSITE" id="PS51063">
    <property type="entry name" value="HTH_CRP_2"/>
    <property type="match status" value="1"/>
</dbReference>
<dbReference type="SUPFAM" id="SSF46785">
    <property type="entry name" value="Winged helix' DNA-binding domain"/>
    <property type="match status" value="1"/>
</dbReference>
<proteinExistence type="predicted"/>
<name>V5SBE9_9HYPH</name>
<dbReference type="Pfam" id="PF13545">
    <property type="entry name" value="HTH_Crp_2"/>
    <property type="match status" value="1"/>
</dbReference>
<dbReference type="PANTHER" id="PTHR24567">
    <property type="entry name" value="CRP FAMILY TRANSCRIPTIONAL REGULATORY PROTEIN"/>
    <property type="match status" value="1"/>
</dbReference>
<keyword evidence="2" id="KW-0238">DNA-binding</keyword>
<dbReference type="Gene3D" id="1.10.10.10">
    <property type="entry name" value="Winged helix-like DNA-binding domain superfamily/Winged helix DNA-binding domain"/>
    <property type="match status" value="1"/>
</dbReference>
<dbReference type="InterPro" id="IPR036388">
    <property type="entry name" value="WH-like_DNA-bd_sf"/>
</dbReference>
<dbReference type="SMART" id="SM00100">
    <property type="entry name" value="cNMP"/>
    <property type="match status" value="1"/>
</dbReference>
<reference evidence="6 7" key="1">
    <citation type="journal article" date="2014" name="Genome Announc.">
        <title>Complete Genome Sequence of Hyphomicrobium nitrativorans Strain NL23, a Denitrifying Bacterium Isolated from Biofilm of a Methanol-Fed Denitrification System Treating Seawater at the Montreal Biodome.</title>
        <authorList>
            <person name="Martineau C."/>
            <person name="Villeneuve C."/>
            <person name="Mauffrey F."/>
            <person name="Villemur R."/>
        </authorList>
    </citation>
    <scope>NUCLEOTIDE SEQUENCE [LARGE SCALE GENOMIC DNA]</scope>
    <source>
        <strain evidence="6">NL23</strain>
    </source>
</reference>
<protein>
    <submittedName>
        <fullName evidence="6">Crp/Fnr family transcription regulator</fullName>
    </submittedName>
</protein>
<evidence type="ECO:0000256" key="2">
    <source>
        <dbReference type="ARBA" id="ARBA00023125"/>
    </source>
</evidence>
<dbReference type="InterPro" id="IPR036390">
    <property type="entry name" value="WH_DNA-bd_sf"/>
</dbReference>
<evidence type="ECO:0000259" key="5">
    <source>
        <dbReference type="PROSITE" id="PS51063"/>
    </source>
</evidence>
<dbReference type="InterPro" id="IPR012318">
    <property type="entry name" value="HTH_CRP"/>
</dbReference>
<organism evidence="6 7">
    <name type="scientific">Hyphomicrobium nitrativorans NL23</name>
    <dbReference type="NCBI Taxonomy" id="1029756"/>
    <lineage>
        <taxon>Bacteria</taxon>
        <taxon>Pseudomonadati</taxon>
        <taxon>Pseudomonadota</taxon>
        <taxon>Alphaproteobacteria</taxon>
        <taxon>Hyphomicrobiales</taxon>
        <taxon>Hyphomicrobiaceae</taxon>
        <taxon>Hyphomicrobium</taxon>
    </lineage>
</organism>
<gene>
    <name evidence="6" type="ORF">W911_07340</name>
</gene>
<dbReference type="HOGENOM" id="CLU_075053_4_0_5"/>
<dbReference type="RefSeq" id="WP_023786856.1">
    <property type="nucleotide sequence ID" value="NC_022997.1"/>
</dbReference>
<dbReference type="PATRIC" id="fig|1029756.8.peg.1538"/>
<keyword evidence="7" id="KW-1185">Reference proteome</keyword>
<dbReference type="STRING" id="1029756.W911_07340"/>
<feature type="domain" description="Cyclic nucleotide-binding" evidence="4">
    <location>
        <begin position="14"/>
        <end position="117"/>
    </location>
</feature>
<keyword evidence="3" id="KW-0804">Transcription</keyword>
<feature type="domain" description="HTH crp-type" evidence="5">
    <location>
        <begin position="148"/>
        <end position="216"/>
    </location>
</feature>
<dbReference type="InterPro" id="IPR018490">
    <property type="entry name" value="cNMP-bd_dom_sf"/>
</dbReference>
<keyword evidence="1" id="KW-0805">Transcription regulation</keyword>
<dbReference type="AlphaFoldDB" id="V5SBE9"/>
<dbReference type="KEGG" id="hni:W911_07340"/>
<dbReference type="Gene3D" id="2.60.120.10">
    <property type="entry name" value="Jelly Rolls"/>
    <property type="match status" value="1"/>
</dbReference>
<evidence type="ECO:0000313" key="7">
    <source>
        <dbReference type="Proteomes" id="UP000018542"/>
    </source>
</evidence>
<dbReference type="InterPro" id="IPR014710">
    <property type="entry name" value="RmlC-like_jellyroll"/>
</dbReference>
<evidence type="ECO:0000256" key="3">
    <source>
        <dbReference type="ARBA" id="ARBA00023163"/>
    </source>
</evidence>
<dbReference type="Proteomes" id="UP000018542">
    <property type="component" value="Chromosome"/>
</dbReference>
<dbReference type="PROSITE" id="PS50042">
    <property type="entry name" value="CNMP_BINDING_3"/>
    <property type="match status" value="1"/>
</dbReference>
<dbReference type="GO" id="GO:0005829">
    <property type="term" value="C:cytosol"/>
    <property type="evidence" value="ECO:0007669"/>
    <property type="project" value="TreeGrafter"/>
</dbReference>
<dbReference type="CDD" id="cd00038">
    <property type="entry name" value="CAP_ED"/>
    <property type="match status" value="1"/>
</dbReference>
<dbReference type="PANTHER" id="PTHR24567:SF74">
    <property type="entry name" value="HTH-TYPE TRANSCRIPTIONAL REGULATOR ARCR"/>
    <property type="match status" value="1"/>
</dbReference>
<dbReference type="InterPro" id="IPR000595">
    <property type="entry name" value="cNMP-bd_dom"/>
</dbReference>
<evidence type="ECO:0000256" key="1">
    <source>
        <dbReference type="ARBA" id="ARBA00023015"/>
    </source>
</evidence>
<dbReference type="GO" id="GO:0003677">
    <property type="term" value="F:DNA binding"/>
    <property type="evidence" value="ECO:0007669"/>
    <property type="project" value="UniProtKB-KW"/>
</dbReference>